<accession>A0A1T4P162</accession>
<dbReference type="SUPFAM" id="SSF55073">
    <property type="entry name" value="Nucleotide cyclase"/>
    <property type="match status" value="1"/>
</dbReference>
<dbReference type="Gene3D" id="3.30.70.270">
    <property type="match status" value="1"/>
</dbReference>
<dbReference type="STRING" id="64969.SAMN02745127_01306"/>
<dbReference type="EMBL" id="MTSM01000013">
    <property type="protein sequence ID" value="OPX55090.1"/>
    <property type="molecule type" value="Genomic_DNA"/>
</dbReference>
<evidence type="ECO:0000313" key="2">
    <source>
        <dbReference type="EMBL" id="OPX55090.1"/>
    </source>
</evidence>
<name>A0A1T4P162_9GAMM</name>
<dbReference type="CDD" id="cd01949">
    <property type="entry name" value="GGDEF"/>
    <property type="match status" value="1"/>
</dbReference>
<organism evidence="2 3">
    <name type="scientific">Oceanospirillum multiglobuliferum</name>
    <dbReference type="NCBI Taxonomy" id="64969"/>
    <lineage>
        <taxon>Bacteria</taxon>
        <taxon>Pseudomonadati</taxon>
        <taxon>Pseudomonadota</taxon>
        <taxon>Gammaproteobacteria</taxon>
        <taxon>Oceanospirillales</taxon>
        <taxon>Oceanospirillaceae</taxon>
        <taxon>Oceanospirillum</taxon>
    </lineage>
</organism>
<reference evidence="2 3" key="1">
    <citation type="submission" date="2017-01" db="EMBL/GenBank/DDBJ databases">
        <title>Genome Sequencing of a Marine Spirillum, Oceanospirillum multiglobuliferum ATCC 33336, from Japan.</title>
        <authorList>
            <person name="Carney J.G."/>
            <person name="Trachtenberg A.M."/>
            <person name="Rheaume B.A."/>
            <person name="Linnane J.D."/>
            <person name="Pitts N.L."/>
            <person name="Mykles D.L."/>
            <person name="Maclea K.S."/>
        </authorList>
    </citation>
    <scope>NUCLEOTIDE SEQUENCE [LARGE SCALE GENOMIC DNA]</scope>
    <source>
        <strain evidence="2 3">ATCC 33336</strain>
    </source>
</reference>
<dbReference type="RefSeq" id="WP_078744929.1">
    <property type="nucleotide sequence ID" value="NZ_FUXG01000007.1"/>
</dbReference>
<dbReference type="OrthoDB" id="6121461at2"/>
<dbReference type="InterPro" id="IPR050706">
    <property type="entry name" value="Cyclic-di-GMP_PDE-like"/>
</dbReference>
<proteinExistence type="predicted"/>
<dbReference type="InterPro" id="IPR043128">
    <property type="entry name" value="Rev_trsase/Diguanyl_cyclase"/>
</dbReference>
<dbReference type="InterPro" id="IPR029787">
    <property type="entry name" value="Nucleotide_cyclase"/>
</dbReference>
<gene>
    <name evidence="2" type="ORF">BTE48_10690</name>
</gene>
<dbReference type="PROSITE" id="PS50887">
    <property type="entry name" value="GGDEF"/>
    <property type="match status" value="1"/>
</dbReference>
<dbReference type="SMART" id="SM00267">
    <property type="entry name" value="GGDEF"/>
    <property type="match status" value="1"/>
</dbReference>
<dbReference type="PANTHER" id="PTHR33121">
    <property type="entry name" value="CYCLIC DI-GMP PHOSPHODIESTERASE PDEF"/>
    <property type="match status" value="1"/>
</dbReference>
<dbReference type="Proteomes" id="UP000191418">
    <property type="component" value="Unassembled WGS sequence"/>
</dbReference>
<dbReference type="InterPro" id="IPR000160">
    <property type="entry name" value="GGDEF_dom"/>
</dbReference>
<evidence type="ECO:0000313" key="3">
    <source>
        <dbReference type="Proteomes" id="UP000191418"/>
    </source>
</evidence>
<dbReference type="Pfam" id="PF00990">
    <property type="entry name" value="GGDEF"/>
    <property type="match status" value="1"/>
</dbReference>
<evidence type="ECO:0000259" key="1">
    <source>
        <dbReference type="PROSITE" id="PS50887"/>
    </source>
</evidence>
<dbReference type="GO" id="GO:0071111">
    <property type="term" value="F:cyclic-guanylate-specific phosphodiesterase activity"/>
    <property type="evidence" value="ECO:0007669"/>
    <property type="project" value="InterPro"/>
</dbReference>
<dbReference type="AlphaFoldDB" id="A0A1T4P162"/>
<protein>
    <recommendedName>
        <fullName evidence="1">GGDEF domain-containing protein</fullName>
    </recommendedName>
</protein>
<dbReference type="PANTHER" id="PTHR33121:SF79">
    <property type="entry name" value="CYCLIC DI-GMP PHOSPHODIESTERASE PDED-RELATED"/>
    <property type="match status" value="1"/>
</dbReference>
<keyword evidence="3" id="KW-1185">Reference proteome</keyword>
<comment type="caution">
    <text evidence="2">The sequence shown here is derived from an EMBL/GenBank/DDBJ whole genome shotgun (WGS) entry which is preliminary data.</text>
</comment>
<feature type="domain" description="GGDEF" evidence="1">
    <location>
        <begin position="61"/>
        <end position="194"/>
    </location>
</feature>
<dbReference type="NCBIfam" id="TIGR00254">
    <property type="entry name" value="GGDEF"/>
    <property type="match status" value="1"/>
</dbReference>
<sequence>MLAQINEQGQHKLSSPKTEETTAVVLEITMDQQLKNIDSLTGLQCRSNFEMQKLSATFNQQVQAAILIDFDHFSQVNETYGRVTGDFVLSLQAERLQHDYAHLGMIYRYEGDRFLLIVTSDSDTTEQLILLGENIQQTMNKPVKLSQTEVITTCCIGLAVKDKKMSLGLLITEVMIATEEAKSKAKNSIQLHRGFQASKLINEIH</sequence>